<name>A0ABT0E5R7_9GAMM</name>
<dbReference type="EMBL" id="JALKII010000002">
    <property type="protein sequence ID" value="MCK0537131.1"/>
    <property type="molecule type" value="Genomic_DNA"/>
</dbReference>
<organism evidence="1 2">
    <name type="scientific">Alcanivorax quisquiliarum</name>
    <dbReference type="NCBI Taxonomy" id="2933565"/>
    <lineage>
        <taxon>Bacteria</taxon>
        <taxon>Pseudomonadati</taxon>
        <taxon>Pseudomonadota</taxon>
        <taxon>Gammaproteobacteria</taxon>
        <taxon>Oceanospirillales</taxon>
        <taxon>Alcanivoracaceae</taxon>
        <taxon>Alcanivorax</taxon>
    </lineage>
</organism>
<comment type="caution">
    <text evidence="1">The sequence shown here is derived from an EMBL/GenBank/DDBJ whole genome shotgun (WGS) entry which is preliminary data.</text>
</comment>
<evidence type="ECO:0000313" key="2">
    <source>
        <dbReference type="Proteomes" id="UP001165524"/>
    </source>
</evidence>
<keyword evidence="2" id="KW-1185">Reference proteome</keyword>
<sequence>MRRYPTSGRPDETAPEIGLFLKSYMQLSQEQITAEPFLKLQHWLGRELSFYRATSGDMGTPTEQKSMLATYIKTLDSMIEFLAADNLPQGISSAIRLREYQQGITSDTSRQMRDTLEVKRHIAKSLHAQLQGVTGSRGAKDMRREYAFLYALAKRIREVCDEPTRGDDALACAAHILNDPQAMGAKYEPFNGTLNPPSNPRLLSVEPEQIRRQLKKYGIA</sequence>
<proteinExistence type="predicted"/>
<gene>
    <name evidence="1" type="ORF">MU846_05350</name>
</gene>
<dbReference type="Proteomes" id="UP001165524">
    <property type="component" value="Unassembled WGS sequence"/>
</dbReference>
<reference evidence="1" key="1">
    <citation type="submission" date="2022-04" db="EMBL/GenBank/DDBJ databases">
        <title>Alcanivorax sp. CY1518 draft genome sequence.</title>
        <authorList>
            <person name="Zhao G."/>
            <person name="An M."/>
        </authorList>
    </citation>
    <scope>NUCLEOTIDE SEQUENCE</scope>
    <source>
        <strain evidence="1">CY1518</strain>
    </source>
</reference>
<protein>
    <submittedName>
        <fullName evidence="1">Uncharacterized protein</fullName>
    </submittedName>
</protein>
<evidence type="ECO:0000313" key="1">
    <source>
        <dbReference type="EMBL" id="MCK0537131.1"/>
    </source>
</evidence>
<accession>A0ABT0E5R7</accession>
<dbReference type="RefSeq" id="WP_246949744.1">
    <property type="nucleotide sequence ID" value="NZ_JALKII010000002.1"/>
</dbReference>